<name>A0A9P0CNK4_9CUCU</name>
<dbReference type="SUPFAM" id="SSF53098">
    <property type="entry name" value="Ribonuclease H-like"/>
    <property type="match status" value="1"/>
</dbReference>
<dbReference type="AlphaFoldDB" id="A0A9P0CNK4"/>
<feature type="domain" description="HAT C-terminal dimerisation" evidence="1">
    <location>
        <begin position="750"/>
        <end position="819"/>
    </location>
</feature>
<dbReference type="Pfam" id="PF14291">
    <property type="entry name" value="DUF4371"/>
    <property type="match status" value="1"/>
</dbReference>
<reference evidence="3" key="1">
    <citation type="submission" date="2022-01" db="EMBL/GenBank/DDBJ databases">
        <authorList>
            <person name="King R."/>
        </authorList>
    </citation>
    <scope>NUCLEOTIDE SEQUENCE</scope>
</reference>
<dbReference type="EMBL" id="OV651827">
    <property type="protein sequence ID" value="CAH1103808.1"/>
    <property type="molecule type" value="Genomic_DNA"/>
</dbReference>
<dbReference type="OrthoDB" id="6725296at2759"/>
<gene>
    <name evidence="3" type="ORF">PSYICH_LOCUS4873</name>
</gene>
<feature type="domain" description="DUF4371" evidence="2">
    <location>
        <begin position="287"/>
        <end position="462"/>
    </location>
</feature>
<dbReference type="InterPro" id="IPR008906">
    <property type="entry name" value="HATC_C_dom"/>
</dbReference>
<sequence length="849" mass="98132">MDVKREFFDPHVDEIKQEIEYEESKIEQHSDLLIKIDNDSVSECVFLQNVHTNTEESNVREIKDTYLYMGVSDISEGELVSLTTHCDLPTLKDEDNNQSSHLDQPYSPEMPPLTLLKNNTIHLSKKRKLGHPGPVSNSYFYNMMNSVQYILKTNFSRLSLAEKCHIKSSGRPTPDLELTQTDKSSKSSFTRRFSRQVYNKNKWICGCDTLNALFCFPCLLFYSDGTDNVWSRVGFKDLKHLNEKIKKHELSAKHINFSTELAFLGTANIAAQLNSTYRQNIIKHNEQVDKNRYVLKRIINCIKFCGKLELVLRGYDENDGSENRGVFGELIDFTSELDSILKEHLKNATVFKGTSKTIQNEILDSMLEVCRNEIREQINKADFLSVQCDETSDISNHCQMVMVFRYLHEGSIVERFWCFLKILDKTATGLTNCIKTELESLLKNTPDKLIAQAYDGANVMSNKTGGVQSKIKETYKNAHFVHCYAHQLNLIMQKATSQNTKVKIFFATLSEIPSFFSTSTHKCDILEEIVRIKMPKVTPTCWNYNIRTVNSVFENREKLIECFRELEEKCEKTITCKEASGLKTSLEDPNFVFWLTLFHKILPHVDTLFNQFQSGNNDSVQLLIDIENFKKAILLIRETTDEIQKTVEDEHGAIEYKRKKINPECRNAVIAKDICDIIIFQSKERFSYRGHLEAASLLSPENFLKYSKKFPKVLLNSVVGFYTMLSKEKLKIELEVIYMRGDFRNIVGALNLLSFMTNNNLDETYSEAIKLLKIVITTPMSTAEPERCFSTLKRIKTFLRNTMNEERLNALAMMSINKNFVHSIDNFDEKVVEHFVMVKNRTIDFTYKK</sequence>
<dbReference type="Pfam" id="PF05699">
    <property type="entry name" value="Dimer_Tnp_hAT"/>
    <property type="match status" value="1"/>
</dbReference>
<proteinExistence type="predicted"/>
<evidence type="ECO:0000259" key="1">
    <source>
        <dbReference type="Pfam" id="PF05699"/>
    </source>
</evidence>
<evidence type="ECO:0008006" key="5">
    <source>
        <dbReference type="Google" id="ProtNLM"/>
    </source>
</evidence>
<dbReference type="GO" id="GO:0046983">
    <property type="term" value="F:protein dimerization activity"/>
    <property type="evidence" value="ECO:0007669"/>
    <property type="project" value="InterPro"/>
</dbReference>
<dbReference type="Proteomes" id="UP001153636">
    <property type="component" value="Chromosome 15"/>
</dbReference>
<evidence type="ECO:0000259" key="2">
    <source>
        <dbReference type="Pfam" id="PF14291"/>
    </source>
</evidence>
<accession>A0A9P0CNK4</accession>
<evidence type="ECO:0000313" key="4">
    <source>
        <dbReference type="Proteomes" id="UP001153636"/>
    </source>
</evidence>
<dbReference type="PANTHER" id="PTHR45749">
    <property type="match status" value="1"/>
</dbReference>
<dbReference type="PANTHER" id="PTHR45749:SF28">
    <property type="entry name" value="ZINC FINGER MYM-TYPE PROTEIN 1-LIKE-RELATED"/>
    <property type="match status" value="1"/>
</dbReference>
<dbReference type="InterPro" id="IPR012337">
    <property type="entry name" value="RNaseH-like_sf"/>
</dbReference>
<evidence type="ECO:0000313" key="3">
    <source>
        <dbReference type="EMBL" id="CAH1103808.1"/>
    </source>
</evidence>
<dbReference type="InterPro" id="IPR025398">
    <property type="entry name" value="DUF4371"/>
</dbReference>
<organism evidence="3 4">
    <name type="scientific">Psylliodes chrysocephalus</name>
    <dbReference type="NCBI Taxonomy" id="3402493"/>
    <lineage>
        <taxon>Eukaryota</taxon>
        <taxon>Metazoa</taxon>
        <taxon>Ecdysozoa</taxon>
        <taxon>Arthropoda</taxon>
        <taxon>Hexapoda</taxon>
        <taxon>Insecta</taxon>
        <taxon>Pterygota</taxon>
        <taxon>Neoptera</taxon>
        <taxon>Endopterygota</taxon>
        <taxon>Coleoptera</taxon>
        <taxon>Polyphaga</taxon>
        <taxon>Cucujiformia</taxon>
        <taxon>Chrysomeloidea</taxon>
        <taxon>Chrysomelidae</taxon>
        <taxon>Galerucinae</taxon>
        <taxon>Alticini</taxon>
        <taxon>Psylliodes</taxon>
    </lineage>
</organism>
<keyword evidence="4" id="KW-1185">Reference proteome</keyword>
<protein>
    <recommendedName>
        <fullName evidence="5">Zinc finger MYM-type protein 1-like</fullName>
    </recommendedName>
</protein>